<dbReference type="InterPro" id="IPR005119">
    <property type="entry name" value="LysR_subst-bd"/>
</dbReference>
<dbReference type="PANTHER" id="PTHR30346">
    <property type="entry name" value="TRANSCRIPTIONAL DUAL REGULATOR HCAR-RELATED"/>
    <property type="match status" value="1"/>
</dbReference>
<accession>A0A927JB23</accession>
<dbReference type="InterPro" id="IPR036390">
    <property type="entry name" value="WH_DNA-bd_sf"/>
</dbReference>
<gene>
    <name evidence="7" type="ORF">HT102_05155</name>
</gene>
<evidence type="ECO:0000256" key="5">
    <source>
        <dbReference type="ARBA" id="ARBA00023163"/>
    </source>
</evidence>
<dbReference type="PANTHER" id="PTHR30346:SF28">
    <property type="entry name" value="HTH-TYPE TRANSCRIPTIONAL REGULATOR CYNR"/>
    <property type="match status" value="1"/>
</dbReference>
<keyword evidence="2" id="KW-0805">Transcription regulation</keyword>
<evidence type="ECO:0000313" key="7">
    <source>
        <dbReference type="EMBL" id="MBD8505870.1"/>
    </source>
</evidence>
<evidence type="ECO:0000256" key="1">
    <source>
        <dbReference type="ARBA" id="ARBA00009437"/>
    </source>
</evidence>
<evidence type="ECO:0000256" key="3">
    <source>
        <dbReference type="ARBA" id="ARBA00023125"/>
    </source>
</evidence>
<dbReference type="InterPro" id="IPR000847">
    <property type="entry name" value="LysR_HTH_N"/>
</dbReference>
<dbReference type="AlphaFoldDB" id="A0A927JB23"/>
<comment type="similarity">
    <text evidence="1">Belongs to the LysR transcriptional regulatory family.</text>
</comment>
<comment type="caution">
    <text evidence="7">The sequence shown here is derived from an EMBL/GenBank/DDBJ whole genome shotgun (WGS) entry which is preliminary data.</text>
</comment>
<protein>
    <submittedName>
        <fullName evidence="7">LysR family transcriptional regulator</fullName>
    </submittedName>
</protein>
<keyword evidence="3" id="KW-0238">DNA-binding</keyword>
<dbReference type="SUPFAM" id="SSF46785">
    <property type="entry name" value="Winged helix' DNA-binding domain"/>
    <property type="match status" value="1"/>
</dbReference>
<reference evidence="7" key="1">
    <citation type="submission" date="2020-09" db="EMBL/GenBank/DDBJ databases">
        <title>Hoyosella lacisalsi sp. nov., a halotolerant actinobacterium isolated from soil of Lake Gudzhirganskoe.</title>
        <authorList>
            <person name="Yang Q."/>
            <person name="Guo P.Y."/>
            <person name="Liu S.W."/>
            <person name="Li F.N."/>
            <person name="Sun C.H."/>
        </authorList>
    </citation>
    <scope>NUCLEOTIDE SEQUENCE</scope>
    <source>
        <strain evidence="7">G463</strain>
    </source>
</reference>
<dbReference type="Pfam" id="PF00126">
    <property type="entry name" value="HTH_1"/>
    <property type="match status" value="1"/>
</dbReference>
<dbReference type="GO" id="GO:0003700">
    <property type="term" value="F:DNA-binding transcription factor activity"/>
    <property type="evidence" value="ECO:0007669"/>
    <property type="project" value="InterPro"/>
</dbReference>
<dbReference type="FunFam" id="1.10.10.10:FF:000001">
    <property type="entry name" value="LysR family transcriptional regulator"/>
    <property type="match status" value="1"/>
</dbReference>
<dbReference type="EMBL" id="JACYWE010000002">
    <property type="protein sequence ID" value="MBD8505870.1"/>
    <property type="molecule type" value="Genomic_DNA"/>
</dbReference>
<dbReference type="InterPro" id="IPR036388">
    <property type="entry name" value="WH-like_DNA-bd_sf"/>
</dbReference>
<dbReference type="RefSeq" id="WP_192038322.1">
    <property type="nucleotide sequence ID" value="NZ_JACYWE010000002.1"/>
</dbReference>
<organism evidence="7 8">
    <name type="scientific">Lolliginicoccus lacisalsi</name>
    <dbReference type="NCBI Taxonomy" id="2742202"/>
    <lineage>
        <taxon>Bacteria</taxon>
        <taxon>Bacillati</taxon>
        <taxon>Actinomycetota</taxon>
        <taxon>Actinomycetes</taxon>
        <taxon>Mycobacteriales</taxon>
        <taxon>Hoyosellaceae</taxon>
        <taxon>Lolliginicoccus</taxon>
    </lineage>
</organism>
<evidence type="ECO:0000259" key="6">
    <source>
        <dbReference type="PROSITE" id="PS50931"/>
    </source>
</evidence>
<keyword evidence="4" id="KW-0010">Activator</keyword>
<dbReference type="Proteomes" id="UP000642993">
    <property type="component" value="Unassembled WGS sequence"/>
</dbReference>
<proteinExistence type="inferred from homology"/>
<keyword evidence="5" id="KW-0804">Transcription</keyword>
<dbReference type="GO" id="GO:0003677">
    <property type="term" value="F:DNA binding"/>
    <property type="evidence" value="ECO:0007669"/>
    <property type="project" value="UniProtKB-KW"/>
</dbReference>
<evidence type="ECO:0000256" key="2">
    <source>
        <dbReference type="ARBA" id="ARBA00023015"/>
    </source>
</evidence>
<dbReference type="Pfam" id="PF03466">
    <property type="entry name" value="LysR_substrate"/>
    <property type="match status" value="1"/>
</dbReference>
<evidence type="ECO:0000256" key="4">
    <source>
        <dbReference type="ARBA" id="ARBA00023159"/>
    </source>
</evidence>
<dbReference type="Gene3D" id="1.10.10.10">
    <property type="entry name" value="Winged helix-like DNA-binding domain superfamily/Winged helix DNA-binding domain"/>
    <property type="match status" value="1"/>
</dbReference>
<evidence type="ECO:0000313" key="8">
    <source>
        <dbReference type="Proteomes" id="UP000642993"/>
    </source>
</evidence>
<dbReference type="GO" id="GO:0032993">
    <property type="term" value="C:protein-DNA complex"/>
    <property type="evidence" value="ECO:0007669"/>
    <property type="project" value="TreeGrafter"/>
</dbReference>
<sequence>MVVYRQPLDLRRLQQFLAVADAAGFTRAAQELHLSQQALSSSIARLEAEMGVALFDRTTRQVQLTKAGRALHDGAGVLLAAAEHLVRQARDAPAQSLRPFVIGHTPAVTPAEVHSLIEPVLAALPELPITVIQMYPGSFHQALLEGRIDAALRRGVAVPQDLAAATIAYTPARIAVRASHRLAARRSISVSDLRGERIIVWGPPGASFYTDFILSTCRRAGFEPTITVNRVQGTPPASAVLDNEGIAFVTDPPGPTMDHQAIVIDLAEPPLVPVQMLWLPNTVSAARDLLVTQSQGR</sequence>
<dbReference type="PRINTS" id="PR00039">
    <property type="entry name" value="HTHLYSR"/>
</dbReference>
<dbReference type="PROSITE" id="PS50931">
    <property type="entry name" value="HTH_LYSR"/>
    <property type="match status" value="1"/>
</dbReference>
<keyword evidence="8" id="KW-1185">Reference proteome</keyword>
<name>A0A927JB23_9ACTN</name>
<dbReference type="SUPFAM" id="SSF53850">
    <property type="entry name" value="Periplasmic binding protein-like II"/>
    <property type="match status" value="1"/>
</dbReference>
<dbReference type="Gene3D" id="3.40.190.10">
    <property type="entry name" value="Periplasmic binding protein-like II"/>
    <property type="match status" value="2"/>
</dbReference>
<feature type="domain" description="HTH lysR-type" evidence="6">
    <location>
        <begin position="8"/>
        <end position="65"/>
    </location>
</feature>